<keyword evidence="9" id="KW-1185">Reference proteome</keyword>
<feature type="region of interest" description="Disordered" evidence="5">
    <location>
        <begin position="443"/>
        <end position="483"/>
    </location>
</feature>
<dbReference type="InterPro" id="IPR019136">
    <property type="entry name" value="TF_IIIC_su-5_HTH"/>
</dbReference>
<dbReference type="GO" id="GO:0005634">
    <property type="term" value="C:nucleus"/>
    <property type="evidence" value="ECO:0007669"/>
    <property type="project" value="UniProtKB-SubCell"/>
</dbReference>
<feature type="region of interest" description="Disordered" evidence="5">
    <location>
        <begin position="620"/>
        <end position="775"/>
    </location>
</feature>
<reference evidence="8" key="1">
    <citation type="submission" date="2019-03" db="EMBL/GenBank/DDBJ databases">
        <title>Long read genome sequence of the mycoparasitic Pythium oligandrum ATCC 38472 isolated from sugarbeet rhizosphere.</title>
        <authorList>
            <person name="Gaulin E."/>
        </authorList>
    </citation>
    <scope>NUCLEOTIDE SEQUENCE</scope>
    <source>
        <strain evidence="8">ATCC 38472_TT</strain>
    </source>
</reference>
<feature type="compositionally biased region" description="Basic and acidic residues" evidence="5">
    <location>
        <begin position="460"/>
        <end position="469"/>
    </location>
</feature>
<feature type="compositionally biased region" description="Acidic residues" evidence="5">
    <location>
        <begin position="699"/>
        <end position="727"/>
    </location>
</feature>
<feature type="compositionally biased region" description="Basic and acidic residues" evidence="5">
    <location>
        <begin position="683"/>
        <end position="698"/>
    </location>
</feature>
<organism evidence="8 9">
    <name type="scientific">Pythium oligandrum</name>
    <name type="common">Mycoparasitic fungus</name>
    <dbReference type="NCBI Taxonomy" id="41045"/>
    <lineage>
        <taxon>Eukaryota</taxon>
        <taxon>Sar</taxon>
        <taxon>Stramenopiles</taxon>
        <taxon>Oomycota</taxon>
        <taxon>Peronosporomycetes</taxon>
        <taxon>Pythiales</taxon>
        <taxon>Pythiaceae</taxon>
        <taxon>Pythium</taxon>
    </lineage>
</organism>
<dbReference type="InterPro" id="IPR042536">
    <property type="entry name" value="TFIIIC_tauA_Sfc1"/>
</dbReference>
<dbReference type="GO" id="GO:0001002">
    <property type="term" value="F:RNA polymerase III type 1 promoter sequence-specific DNA binding"/>
    <property type="evidence" value="ECO:0007669"/>
    <property type="project" value="TreeGrafter"/>
</dbReference>
<keyword evidence="4" id="KW-0539">Nucleus</keyword>
<comment type="subcellular location">
    <subcellularLocation>
        <location evidence="1">Nucleus</location>
    </subcellularLocation>
</comment>
<dbReference type="AlphaFoldDB" id="A0A8K1FJU6"/>
<name>A0A8K1FJU6_PYTOL</name>
<feature type="compositionally biased region" description="Polar residues" evidence="5">
    <location>
        <begin position="512"/>
        <end position="522"/>
    </location>
</feature>
<evidence type="ECO:0000256" key="5">
    <source>
        <dbReference type="SAM" id="MobiDB-lite"/>
    </source>
</evidence>
<feature type="compositionally biased region" description="Polar residues" evidence="5">
    <location>
        <begin position="282"/>
        <end position="298"/>
    </location>
</feature>
<protein>
    <submittedName>
        <fullName evidence="8">Uncharacterized protein</fullName>
    </submittedName>
</protein>
<feature type="domain" description="Transcription factor IIIC subunit 5 HTH" evidence="6">
    <location>
        <begin position="261"/>
        <end position="406"/>
    </location>
</feature>
<dbReference type="InterPro" id="IPR041499">
    <property type="entry name" value="Tfc1/Sfc1_N"/>
</dbReference>
<evidence type="ECO:0000313" key="9">
    <source>
        <dbReference type="Proteomes" id="UP000794436"/>
    </source>
</evidence>
<dbReference type="GO" id="GO:0006384">
    <property type="term" value="P:transcription initiation at RNA polymerase III promoter"/>
    <property type="evidence" value="ECO:0007669"/>
    <property type="project" value="InterPro"/>
</dbReference>
<keyword evidence="3" id="KW-0804">Transcription</keyword>
<feature type="region of interest" description="Disordered" evidence="5">
    <location>
        <begin position="1"/>
        <end position="67"/>
    </location>
</feature>
<proteinExistence type="predicted"/>
<dbReference type="FunFam" id="3.30.200.160:FF:000006">
    <property type="entry name" value="general transcription factor 3C polypeptide 5-like isoform X2"/>
    <property type="match status" value="1"/>
</dbReference>
<feature type="compositionally biased region" description="Basic residues" evidence="5">
    <location>
        <begin position="633"/>
        <end position="642"/>
    </location>
</feature>
<keyword evidence="2" id="KW-0238">DNA-binding</keyword>
<gene>
    <name evidence="8" type="ORF">Poli38472_007953</name>
</gene>
<dbReference type="Gene3D" id="3.30.200.160">
    <property type="entry name" value="TFIIIC, subcomplex tauA, subunit Sfc1, barrel domain"/>
    <property type="match status" value="1"/>
</dbReference>
<feature type="region of interest" description="Disordered" evidence="5">
    <location>
        <begin position="282"/>
        <end position="317"/>
    </location>
</feature>
<dbReference type="GO" id="GO:0001003">
    <property type="term" value="F:RNA polymerase III type 2 promoter sequence-specific DNA binding"/>
    <property type="evidence" value="ECO:0007669"/>
    <property type="project" value="TreeGrafter"/>
</dbReference>
<feature type="domain" description="Transcription factor IIIC subunit Tfc1/Sfc1 triple barrel" evidence="7">
    <location>
        <begin position="83"/>
        <end position="188"/>
    </location>
</feature>
<dbReference type="Proteomes" id="UP000794436">
    <property type="component" value="Unassembled WGS sequence"/>
</dbReference>
<evidence type="ECO:0000259" key="6">
    <source>
        <dbReference type="Pfam" id="PF09734"/>
    </source>
</evidence>
<dbReference type="Pfam" id="PF09734">
    <property type="entry name" value="Tau95"/>
    <property type="match status" value="1"/>
</dbReference>
<evidence type="ECO:0000259" key="7">
    <source>
        <dbReference type="Pfam" id="PF17682"/>
    </source>
</evidence>
<dbReference type="Pfam" id="PF17682">
    <property type="entry name" value="Tau95_N"/>
    <property type="match status" value="1"/>
</dbReference>
<evidence type="ECO:0000256" key="2">
    <source>
        <dbReference type="ARBA" id="ARBA00023125"/>
    </source>
</evidence>
<dbReference type="PANTHER" id="PTHR13230:SF5">
    <property type="entry name" value="GENERAL TRANSCRIPTION FACTOR 3C POLYPEPTIDE 5"/>
    <property type="match status" value="1"/>
</dbReference>
<dbReference type="OrthoDB" id="5598268at2759"/>
<evidence type="ECO:0000256" key="3">
    <source>
        <dbReference type="ARBA" id="ARBA00023163"/>
    </source>
</evidence>
<dbReference type="GO" id="GO:0000127">
    <property type="term" value="C:transcription factor TFIIIC complex"/>
    <property type="evidence" value="ECO:0007669"/>
    <property type="project" value="InterPro"/>
</dbReference>
<feature type="compositionally biased region" description="Basic and acidic residues" evidence="5">
    <location>
        <begin position="1"/>
        <end position="35"/>
    </location>
</feature>
<feature type="compositionally biased region" description="Acidic residues" evidence="5">
    <location>
        <begin position="744"/>
        <end position="756"/>
    </location>
</feature>
<feature type="region of interest" description="Disordered" evidence="5">
    <location>
        <begin position="497"/>
        <end position="523"/>
    </location>
</feature>
<evidence type="ECO:0000256" key="1">
    <source>
        <dbReference type="ARBA" id="ARBA00004123"/>
    </source>
</evidence>
<sequence length="775" mass="87543">MARTMEWEGKQEEDAYPERARGYSDASMHQEDVAERGPLVDGDNHAIPAENGAVEEEKREETDATSGRLELALRDERVRTLVGLELPVYGSRMERVLETVGGLKTLQETHEAKSQFLPVKLRPTEPSCKPLFADLTKTQTILLRVRRKKVSKNAEASTEASKAYAFEGQVVGLVREKYVCEGMADFQYFTARKFYPETNTEVMQTATATKLSADYGPSPLPVGAAMPLTAVSTYTGSDRQLALRARLRPYVNVQDEQDMEMLPEVFSKVDLPLKYEFRQRSGYQPTESAKKPSSTMTYLNFHEDTPAPAAPKPDQPVLRRRPVGANDCIDDDVLRILQEKLVEKPIWLRPKLFAGLDFVERRAARRIVRKLCYVFVDGPWRGSWIRMGYDPRKTNDSAKYQVIELRNNRELVHAKVTHASRKRTKKFSGINPKGPRIVKVTQTSENENAQASKRRRKERFQRGETRRTYLVDPNEAPLSPEHSVMSMTSAGTERFADWDSDNEGEPTEGDSLDTNFTETTGQEKPAGEKTYEIFGVPLTSANVLFQLDEIDDDDVKEWVSQFQFMDTPTLLGGWYSTHMFLPLREIIRNRIAALVGRSQADLETRRKRIDALKKQALSDYADQLAGREPSNSKKAREKRRKAKEAAANGHAEEKDDAEVDTAPVETMEEDDSVEALEASLARKRTEQDTESLSKRVPGDDEDDAEGSIDEDDEEEEEEDPEEDEADEVAAQGRLRPTDDVHSAEEDEEESGDDDVQEPTQATSTPSTTTSVEYSF</sequence>
<feature type="compositionally biased region" description="Low complexity" evidence="5">
    <location>
        <begin position="762"/>
        <end position="775"/>
    </location>
</feature>
<dbReference type="InterPro" id="IPR040454">
    <property type="entry name" value="TF_IIIC_Tfc1/Sfc1"/>
</dbReference>
<dbReference type="EMBL" id="SPLM01000037">
    <property type="protein sequence ID" value="TMW65311.1"/>
    <property type="molecule type" value="Genomic_DNA"/>
</dbReference>
<feature type="compositionally biased region" description="Acidic residues" evidence="5">
    <location>
        <begin position="498"/>
        <end position="511"/>
    </location>
</feature>
<evidence type="ECO:0000256" key="4">
    <source>
        <dbReference type="ARBA" id="ARBA00023242"/>
    </source>
</evidence>
<accession>A0A8K1FJU6</accession>
<dbReference type="PANTHER" id="PTHR13230">
    <property type="entry name" value="GENERAL TRANSCRIPTION FACTOR IIIC, POLYPEPTIDE 5"/>
    <property type="match status" value="1"/>
</dbReference>
<comment type="caution">
    <text evidence="8">The sequence shown here is derived from an EMBL/GenBank/DDBJ whole genome shotgun (WGS) entry which is preliminary data.</text>
</comment>
<evidence type="ECO:0000313" key="8">
    <source>
        <dbReference type="EMBL" id="TMW65311.1"/>
    </source>
</evidence>